<dbReference type="Proteomes" id="UP000244173">
    <property type="component" value="Chromosome"/>
</dbReference>
<dbReference type="KEGG" id="maer:DAI18_09890"/>
<reference evidence="3 4" key="1">
    <citation type="submission" date="2018-04" db="EMBL/GenBank/DDBJ databases">
        <title>Denitrifier Microvirgula.</title>
        <authorList>
            <person name="Anderson E."/>
            <person name="Jang J."/>
            <person name="Ishii S."/>
        </authorList>
    </citation>
    <scope>NUCLEOTIDE SEQUENCE [LARGE SCALE GENOMIC DNA]</scope>
    <source>
        <strain evidence="3 4">BE2.4</strain>
    </source>
</reference>
<feature type="transmembrane region" description="Helical" evidence="1">
    <location>
        <begin position="110"/>
        <end position="129"/>
    </location>
</feature>
<evidence type="ECO:0000256" key="1">
    <source>
        <dbReference type="SAM" id="Phobius"/>
    </source>
</evidence>
<feature type="transmembrane region" description="Helical" evidence="1">
    <location>
        <begin position="39"/>
        <end position="59"/>
    </location>
</feature>
<proteinExistence type="predicted"/>
<dbReference type="GO" id="GO:0034220">
    <property type="term" value="P:monoatomic ion transmembrane transport"/>
    <property type="evidence" value="ECO:0007669"/>
    <property type="project" value="UniProtKB-KW"/>
</dbReference>
<dbReference type="Gene3D" id="1.10.287.70">
    <property type="match status" value="1"/>
</dbReference>
<dbReference type="RefSeq" id="WP_051528574.1">
    <property type="nucleotide sequence ID" value="NZ_CALFSO010000069.1"/>
</dbReference>
<feature type="domain" description="Potassium channel" evidence="2">
    <location>
        <begin position="59"/>
        <end position="127"/>
    </location>
</feature>
<evidence type="ECO:0000313" key="4">
    <source>
        <dbReference type="Proteomes" id="UP000244173"/>
    </source>
</evidence>
<feature type="transmembrane region" description="Helical" evidence="1">
    <location>
        <begin position="6"/>
        <end position="27"/>
    </location>
</feature>
<keyword evidence="3" id="KW-0813">Transport</keyword>
<name>A0A2S0PAK4_9NEIS</name>
<dbReference type="EMBL" id="CP028519">
    <property type="protein sequence ID" value="AVY94317.1"/>
    <property type="molecule type" value="Genomic_DNA"/>
</dbReference>
<sequence>MLEHFFLGLGLTLATVTLHVAGLYLILRVLRPARKRQRVVAELARLGLVTFALLLVHALEMLLWAEAIQWQTSLTDFSDALYYSMSSYTTVGYGDVVPSGHERVIGPFEAIVGILMAGLSTAFLIRVAVPSWLAELPRHHP</sequence>
<accession>A0A2S0PAK4</accession>
<dbReference type="SUPFAM" id="SSF81324">
    <property type="entry name" value="Voltage-gated potassium channels"/>
    <property type="match status" value="1"/>
</dbReference>
<organism evidence="3 4">
    <name type="scientific">Microvirgula aerodenitrificans</name>
    <dbReference type="NCBI Taxonomy" id="57480"/>
    <lineage>
        <taxon>Bacteria</taxon>
        <taxon>Pseudomonadati</taxon>
        <taxon>Pseudomonadota</taxon>
        <taxon>Betaproteobacteria</taxon>
        <taxon>Neisseriales</taxon>
        <taxon>Aquaspirillaceae</taxon>
        <taxon>Microvirgula</taxon>
    </lineage>
</organism>
<dbReference type="Pfam" id="PF07885">
    <property type="entry name" value="Ion_trans_2"/>
    <property type="match status" value="1"/>
</dbReference>
<protein>
    <submittedName>
        <fullName evidence="3">Two pore domain potassium channel family protein</fullName>
    </submittedName>
</protein>
<keyword evidence="3" id="KW-0406">Ion transport</keyword>
<dbReference type="STRING" id="1122240.GCA_000620105_00015"/>
<keyword evidence="1" id="KW-1133">Transmembrane helix</keyword>
<dbReference type="InterPro" id="IPR013099">
    <property type="entry name" value="K_chnl_dom"/>
</dbReference>
<dbReference type="AlphaFoldDB" id="A0A2S0PAK4"/>
<keyword evidence="1" id="KW-0812">Transmembrane</keyword>
<keyword evidence="3" id="KW-0407">Ion channel</keyword>
<keyword evidence="1" id="KW-0472">Membrane</keyword>
<evidence type="ECO:0000259" key="2">
    <source>
        <dbReference type="Pfam" id="PF07885"/>
    </source>
</evidence>
<evidence type="ECO:0000313" key="3">
    <source>
        <dbReference type="EMBL" id="AVY94317.1"/>
    </source>
</evidence>
<keyword evidence="4" id="KW-1185">Reference proteome</keyword>
<gene>
    <name evidence="3" type="ORF">DAI18_09890</name>
</gene>
<dbReference type="OrthoDB" id="9813518at2"/>